<comment type="cofactor">
    <cofactor evidence="1">
        <name>FMN</name>
        <dbReference type="ChEBI" id="CHEBI:58210"/>
    </cofactor>
</comment>
<dbReference type="Pfam" id="PF01613">
    <property type="entry name" value="Flavin_Reduct"/>
    <property type="match status" value="1"/>
</dbReference>
<keyword evidence="3" id="KW-0288">FMN</keyword>
<sequence>MFADFSDLTAHDRYKLLSATVMPRPIALVTTQSKAGVLNAAPFSFFNVFSEDPALAVLGLETRRDNDRIKDTTANIAATGALVINLVDRALAGPMVACAASLGPEEDELTFAGLTALPSRKVSVPGIAEAPVRLECTLFELRQITARRHLCIAEVQAITAREGIIDPDTFHVSLDAYRPIGRLMGQSYAELGEVFEIAIPPAPGKEAS</sequence>
<dbReference type="SMART" id="SM00903">
    <property type="entry name" value="Flavin_Reduct"/>
    <property type="match status" value="1"/>
</dbReference>
<comment type="similarity">
    <text evidence="4">Belongs to the flavoredoxin family.</text>
</comment>
<dbReference type="GO" id="GO:0010181">
    <property type="term" value="F:FMN binding"/>
    <property type="evidence" value="ECO:0007669"/>
    <property type="project" value="InterPro"/>
</dbReference>
<evidence type="ECO:0000256" key="3">
    <source>
        <dbReference type="ARBA" id="ARBA00022643"/>
    </source>
</evidence>
<dbReference type="Gene3D" id="2.30.110.10">
    <property type="entry name" value="Electron Transport, Fmn-binding Protein, Chain A"/>
    <property type="match status" value="1"/>
</dbReference>
<organism evidence="6 7">
    <name type="scientific">Litoreibacter ponti</name>
    <dbReference type="NCBI Taxonomy" id="1510457"/>
    <lineage>
        <taxon>Bacteria</taxon>
        <taxon>Pseudomonadati</taxon>
        <taxon>Pseudomonadota</taxon>
        <taxon>Alphaproteobacteria</taxon>
        <taxon>Rhodobacterales</taxon>
        <taxon>Roseobacteraceae</taxon>
        <taxon>Litoreibacter</taxon>
    </lineage>
</organism>
<comment type="caution">
    <text evidence="6">The sequence shown here is derived from an EMBL/GenBank/DDBJ whole genome shotgun (WGS) entry which is preliminary data.</text>
</comment>
<gene>
    <name evidence="6" type="ORF">C8N43_0089</name>
</gene>
<feature type="domain" description="Flavin reductase like" evidence="5">
    <location>
        <begin position="22"/>
        <end position="177"/>
    </location>
</feature>
<dbReference type="OrthoDB" id="9783347at2"/>
<proteinExistence type="inferred from homology"/>
<protein>
    <submittedName>
        <fullName evidence="6">Flavin reductase (DIM6/NTAB) family NADH-FMN oxidoreductase RutF</fullName>
    </submittedName>
</protein>
<keyword evidence="7" id="KW-1185">Reference proteome</keyword>
<reference evidence="6 7" key="1">
    <citation type="submission" date="2018-04" db="EMBL/GenBank/DDBJ databases">
        <title>Genomic Encyclopedia of Archaeal and Bacterial Type Strains, Phase II (KMG-II): from individual species to whole genera.</title>
        <authorList>
            <person name="Goeker M."/>
        </authorList>
    </citation>
    <scope>NUCLEOTIDE SEQUENCE [LARGE SCALE GENOMIC DNA]</scope>
    <source>
        <strain evidence="6 7">DSM 100977</strain>
    </source>
</reference>
<dbReference type="InterPro" id="IPR002563">
    <property type="entry name" value="Flavin_Rdtase-like_dom"/>
</dbReference>
<dbReference type="GO" id="GO:0016646">
    <property type="term" value="F:oxidoreductase activity, acting on the CH-NH group of donors, NAD or NADP as acceptor"/>
    <property type="evidence" value="ECO:0007669"/>
    <property type="project" value="UniProtKB-ARBA"/>
</dbReference>
<keyword evidence="2" id="KW-0285">Flavoprotein</keyword>
<evidence type="ECO:0000259" key="5">
    <source>
        <dbReference type="SMART" id="SM00903"/>
    </source>
</evidence>
<evidence type="ECO:0000256" key="2">
    <source>
        <dbReference type="ARBA" id="ARBA00022630"/>
    </source>
</evidence>
<dbReference type="PANTHER" id="PTHR33798">
    <property type="entry name" value="FLAVOPROTEIN OXYGENASE"/>
    <property type="match status" value="1"/>
</dbReference>
<evidence type="ECO:0000313" key="6">
    <source>
        <dbReference type="EMBL" id="PTX55453.1"/>
    </source>
</evidence>
<dbReference type="AlphaFoldDB" id="A0A2T6BHA9"/>
<name>A0A2T6BHA9_9RHOB</name>
<dbReference type="SUPFAM" id="SSF50475">
    <property type="entry name" value="FMN-binding split barrel"/>
    <property type="match status" value="1"/>
</dbReference>
<dbReference type="RefSeq" id="WP_107843738.1">
    <property type="nucleotide sequence ID" value="NZ_QBKS01000001.1"/>
</dbReference>
<evidence type="ECO:0000313" key="7">
    <source>
        <dbReference type="Proteomes" id="UP000243978"/>
    </source>
</evidence>
<dbReference type="InterPro" id="IPR012349">
    <property type="entry name" value="Split_barrel_FMN-bd"/>
</dbReference>
<evidence type="ECO:0000256" key="1">
    <source>
        <dbReference type="ARBA" id="ARBA00001917"/>
    </source>
</evidence>
<accession>A0A2T6BHA9</accession>
<dbReference type="EMBL" id="QBKS01000001">
    <property type="protein sequence ID" value="PTX55453.1"/>
    <property type="molecule type" value="Genomic_DNA"/>
</dbReference>
<dbReference type="PANTHER" id="PTHR33798:SF5">
    <property type="entry name" value="FLAVIN REDUCTASE LIKE DOMAIN-CONTAINING PROTEIN"/>
    <property type="match status" value="1"/>
</dbReference>
<dbReference type="Proteomes" id="UP000243978">
    <property type="component" value="Unassembled WGS sequence"/>
</dbReference>
<evidence type="ECO:0000256" key="4">
    <source>
        <dbReference type="ARBA" id="ARBA00038054"/>
    </source>
</evidence>